<dbReference type="GO" id="GO:0097367">
    <property type="term" value="F:carbohydrate derivative binding"/>
    <property type="evidence" value="ECO:0007669"/>
    <property type="project" value="InterPro"/>
</dbReference>
<dbReference type="PANTHER" id="PTHR30390:SF6">
    <property type="entry name" value="DNAA INITIATOR-ASSOCIATING PROTEIN DIAA"/>
    <property type="match status" value="1"/>
</dbReference>
<dbReference type="Proteomes" id="UP000277671">
    <property type="component" value="Unassembled WGS sequence"/>
</dbReference>
<accession>A0A495JRA3</accession>
<protein>
    <submittedName>
        <fullName evidence="3">D-sedoheptulose 7-phosphate isomerase</fullName>
    </submittedName>
</protein>
<dbReference type="EMBL" id="RBKT01000001">
    <property type="protein sequence ID" value="RKR91507.1"/>
    <property type="molecule type" value="Genomic_DNA"/>
</dbReference>
<dbReference type="Gene3D" id="3.40.50.10490">
    <property type="entry name" value="Glucose-6-phosphate isomerase like protein, domain 1"/>
    <property type="match status" value="1"/>
</dbReference>
<name>A0A495JRA3_9ACTN</name>
<proteinExistence type="predicted"/>
<dbReference type="CDD" id="cd05006">
    <property type="entry name" value="SIS_GmhA"/>
    <property type="match status" value="1"/>
</dbReference>
<keyword evidence="4" id="KW-1185">Reference proteome</keyword>
<sequence>MPHSTEVIDAHLAGLASALLPYRRVAGELARWGDELAARLAQGGRLLVAGNGGSAAEAQHLAAELVGKLRADRAPLSAIALSAETSSLTAIGNDYGFEEVFARQVRAHGRPDDILLLLSTSGRSANLIRAARAGQETGLRCWAFTGPVPNPLAEACAEVLAVPSPDPQVVQELHLVSAHVLCEYVELALPTALGTPAGYAALPLVDPGLGRAPSYTESDNKGPFLPQGEVAVEVPEELVEELPPVEHRPVGSRRPHSRGPNSRGAGP</sequence>
<dbReference type="GO" id="GO:1901135">
    <property type="term" value="P:carbohydrate derivative metabolic process"/>
    <property type="evidence" value="ECO:0007669"/>
    <property type="project" value="InterPro"/>
</dbReference>
<dbReference type="OrthoDB" id="9810929at2"/>
<evidence type="ECO:0000256" key="1">
    <source>
        <dbReference type="SAM" id="MobiDB-lite"/>
    </source>
</evidence>
<evidence type="ECO:0000259" key="2">
    <source>
        <dbReference type="PROSITE" id="PS51464"/>
    </source>
</evidence>
<dbReference type="InterPro" id="IPR035461">
    <property type="entry name" value="GmhA/DiaA"/>
</dbReference>
<comment type="caution">
    <text evidence="3">The sequence shown here is derived from an EMBL/GenBank/DDBJ whole genome shotgun (WGS) entry which is preliminary data.</text>
</comment>
<evidence type="ECO:0000313" key="3">
    <source>
        <dbReference type="EMBL" id="RKR91507.1"/>
    </source>
</evidence>
<gene>
    <name evidence="3" type="ORF">BDK92_5905</name>
</gene>
<dbReference type="InterPro" id="IPR046348">
    <property type="entry name" value="SIS_dom_sf"/>
</dbReference>
<feature type="domain" description="SIS" evidence="2">
    <location>
        <begin position="36"/>
        <end position="191"/>
    </location>
</feature>
<dbReference type="RefSeq" id="WP_121159606.1">
    <property type="nucleotide sequence ID" value="NZ_RBKT01000001.1"/>
</dbReference>
<dbReference type="AlphaFoldDB" id="A0A495JRA3"/>
<dbReference type="GO" id="GO:0016853">
    <property type="term" value="F:isomerase activity"/>
    <property type="evidence" value="ECO:0007669"/>
    <property type="project" value="UniProtKB-KW"/>
</dbReference>
<evidence type="ECO:0000313" key="4">
    <source>
        <dbReference type="Proteomes" id="UP000277671"/>
    </source>
</evidence>
<organism evidence="3 4">
    <name type="scientific">Micromonospora pisi</name>
    <dbReference type="NCBI Taxonomy" id="589240"/>
    <lineage>
        <taxon>Bacteria</taxon>
        <taxon>Bacillati</taxon>
        <taxon>Actinomycetota</taxon>
        <taxon>Actinomycetes</taxon>
        <taxon>Micromonosporales</taxon>
        <taxon>Micromonosporaceae</taxon>
        <taxon>Micromonospora</taxon>
    </lineage>
</organism>
<dbReference type="PANTHER" id="PTHR30390">
    <property type="entry name" value="SEDOHEPTULOSE 7-PHOSPHATE ISOMERASE / DNAA INITIATOR-ASSOCIATING FACTOR FOR REPLICATION INITIATION"/>
    <property type="match status" value="1"/>
</dbReference>
<reference evidence="3 4" key="1">
    <citation type="submission" date="2018-10" db="EMBL/GenBank/DDBJ databases">
        <title>Sequencing the genomes of 1000 actinobacteria strains.</title>
        <authorList>
            <person name="Klenk H.-P."/>
        </authorList>
    </citation>
    <scope>NUCLEOTIDE SEQUENCE [LARGE SCALE GENOMIC DNA]</scope>
    <source>
        <strain evidence="3 4">DSM 45175</strain>
    </source>
</reference>
<dbReference type="PROSITE" id="PS51464">
    <property type="entry name" value="SIS"/>
    <property type="match status" value="1"/>
</dbReference>
<dbReference type="SUPFAM" id="SSF53697">
    <property type="entry name" value="SIS domain"/>
    <property type="match status" value="1"/>
</dbReference>
<dbReference type="InterPro" id="IPR050099">
    <property type="entry name" value="SIS_GmhA/DiaA_subfam"/>
</dbReference>
<feature type="region of interest" description="Disordered" evidence="1">
    <location>
        <begin position="236"/>
        <end position="267"/>
    </location>
</feature>
<dbReference type="Pfam" id="PF13580">
    <property type="entry name" value="SIS_2"/>
    <property type="match status" value="1"/>
</dbReference>
<keyword evidence="3" id="KW-0413">Isomerase</keyword>
<dbReference type="InterPro" id="IPR001347">
    <property type="entry name" value="SIS_dom"/>
</dbReference>